<sequence length="34" mass="4318">MFLRFFSSWYSLYLSFCPWHLWDLHFFNEVSVVL</sequence>
<name>A0A2P2NTT7_RHIMU</name>
<accession>A0A2P2NTT7</accession>
<proteinExistence type="predicted"/>
<evidence type="ECO:0000313" key="1">
    <source>
        <dbReference type="EMBL" id="MBX45917.1"/>
    </source>
</evidence>
<reference evidence="1" key="1">
    <citation type="submission" date="2018-02" db="EMBL/GenBank/DDBJ databases">
        <title>Rhizophora mucronata_Transcriptome.</title>
        <authorList>
            <person name="Meera S.P."/>
            <person name="Sreeshan A."/>
            <person name="Augustine A."/>
        </authorList>
    </citation>
    <scope>NUCLEOTIDE SEQUENCE</scope>
    <source>
        <tissue evidence="1">Leaf</tissue>
    </source>
</reference>
<dbReference type="AlphaFoldDB" id="A0A2P2NTT7"/>
<protein>
    <submittedName>
        <fullName evidence="1">Uncharacterized protein</fullName>
    </submittedName>
</protein>
<organism evidence="1">
    <name type="scientific">Rhizophora mucronata</name>
    <name type="common">Asiatic mangrove</name>
    <dbReference type="NCBI Taxonomy" id="61149"/>
    <lineage>
        <taxon>Eukaryota</taxon>
        <taxon>Viridiplantae</taxon>
        <taxon>Streptophyta</taxon>
        <taxon>Embryophyta</taxon>
        <taxon>Tracheophyta</taxon>
        <taxon>Spermatophyta</taxon>
        <taxon>Magnoliopsida</taxon>
        <taxon>eudicotyledons</taxon>
        <taxon>Gunneridae</taxon>
        <taxon>Pentapetalae</taxon>
        <taxon>rosids</taxon>
        <taxon>fabids</taxon>
        <taxon>Malpighiales</taxon>
        <taxon>Rhizophoraceae</taxon>
        <taxon>Rhizophora</taxon>
    </lineage>
</organism>
<dbReference type="EMBL" id="GGEC01065433">
    <property type="protein sequence ID" value="MBX45917.1"/>
    <property type="molecule type" value="Transcribed_RNA"/>
</dbReference>